<dbReference type="InterPro" id="IPR036412">
    <property type="entry name" value="HAD-like_sf"/>
</dbReference>
<evidence type="ECO:0000313" key="1">
    <source>
        <dbReference type="EMBL" id="GAH29922.1"/>
    </source>
</evidence>
<dbReference type="AlphaFoldDB" id="X1EBD1"/>
<dbReference type="GO" id="GO:0003872">
    <property type="term" value="F:6-phosphofructokinase activity"/>
    <property type="evidence" value="ECO:0007669"/>
    <property type="project" value="InterPro"/>
</dbReference>
<dbReference type="SUPFAM" id="SSF53784">
    <property type="entry name" value="Phosphofructokinase"/>
    <property type="match status" value="1"/>
</dbReference>
<dbReference type="Gene3D" id="3.40.50.450">
    <property type="match status" value="1"/>
</dbReference>
<sequence length="270" mass="30561">YNLFSVDRGCNRFIAVQLTLRALAEREDVRQALTEKHLKLPDAKPLNDYIIFAQKNKLGLGNPSLERFINENSTCFSLYKLLGWSEAINRTFPHISAKIPPFNGVEESLDLMAGYADIMVVSKTPYEDLANYWEAQGIARYVHIIAGQEMGSKAHHIEVAKKAGEYENDHVLMIGDGKGDLKGEDGFMSTIMRVPGDTYKVRHDKVPLNVVANSKREFPKEWITPNRIDVTDEFVNWAIPLIGEPLPQFAKFEDILAPSLCKKHMPVAFR</sequence>
<reference evidence="1" key="1">
    <citation type="journal article" date="2014" name="Front. Microbiol.">
        <title>High frequency of phylogenetically diverse reductive dehalogenase-homologous genes in deep subseafloor sedimentary metagenomes.</title>
        <authorList>
            <person name="Kawai M."/>
            <person name="Futagami T."/>
            <person name="Toyoda A."/>
            <person name="Takaki Y."/>
            <person name="Nishi S."/>
            <person name="Hori S."/>
            <person name="Arai W."/>
            <person name="Tsubouchi T."/>
            <person name="Morono Y."/>
            <person name="Uchiyama I."/>
            <person name="Ito T."/>
            <person name="Fujiyama A."/>
            <person name="Inagaki F."/>
            <person name="Takami H."/>
        </authorList>
    </citation>
    <scope>NUCLEOTIDE SEQUENCE</scope>
    <source>
        <strain evidence="1">Expedition CK06-06</strain>
    </source>
</reference>
<organism evidence="1">
    <name type="scientific">marine sediment metagenome</name>
    <dbReference type="NCBI Taxonomy" id="412755"/>
    <lineage>
        <taxon>unclassified sequences</taxon>
        <taxon>metagenomes</taxon>
        <taxon>ecological metagenomes</taxon>
    </lineage>
</organism>
<dbReference type="InterPro" id="IPR035966">
    <property type="entry name" value="PKF_sf"/>
</dbReference>
<name>X1EBD1_9ZZZZ</name>
<dbReference type="Gene3D" id="3.40.50.460">
    <property type="entry name" value="Phosphofructokinase domain"/>
    <property type="match status" value="1"/>
</dbReference>
<dbReference type="SUPFAM" id="SSF56784">
    <property type="entry name" value="HAD-like"/>
    <property type="match status" value="1"/>
</dbReference>
<comment type="caution">
    <text evidence="1">The sequence shown here is derived from an EMBL/GenBank/DDBJ whole genome shotgun (WGS) entry which is preliminary data.</text>
</comment>
<proteinExistence type="predicted"/>
<evidence type="ECO:0008006" key="2">
    <source>
        <dbReference type="Google" id="ProtNLM"/>
    </source>
</evidence>
<dbReference type="EMBL" id="BARU01002593">
    <property type="protein sequence ID" value="GAH29922.1"/>
    <property type="molecule type" value="Genomic_DNA"/>
</dbReference>
<accession>X1EBD1</accession>
<gene>
    <name evidence="1" type="ORF">S03H2_06047</name>
</gene>
<feature type="non-terminal residue" evidence="1">
    <location>
        <position position="1"/>
    </location>
</feature>
<protein>
    <recommendedName>
        <fullName evidence="2">Haloacid dehalogenase-like hydrolase</fullName>
    </recommendedName>
</protein>